<dbReference type="AlphaFoldDB" id="A0A9Q3FK84"/>
<name>A0A9Q3FK84_9BASI</name>
<evidence type="ECO:0000259" key="1">
    <source>
        <dbReference type="Pfam" id="PF07727"/>
    </source>
</evidence>
<proteinExistence type="predicted"/>
<dbReference type="Proteomes" id="UP000765509">
    <property type="component" value="Unassembled WGS sequence"/>
</dbReference>
<sequence length="277" mass="31420">MCSIQASELFDNSMILEIEKQDSLVLLLNMCSDLTITTPTTLKDVTRSPERDNWIAAINNKLRSMNDEKVFDVVNLRDALQTQKVSDILSTRWGFTQKKVPLQYKAHLVAQGFKQTKGINFEEAFAPTPTFGALWLLLSVAVTRKWMIWTFDVKVVFLQSLIDMPVFVWLPLGMDIVPGKVSKLNKALYGTKQAARCWWKHLTTILMDIGFELNKEDLSTYTYVSVLGTTLLWIHVDDGVLKASSPHLLEEIAAEISKNLKIKWDDAITGLVVLSFH</sequence>
<evidence type="ECO:0000313" key="2">
    <source>
        <dbReference type="EMBL" id="MBW0541533.1"/>
    </source>
</evidence>
<feature type="domain" description="Reverse transcriptase Ty1/copia-type" evidence="1">
    <location>
        <begin position="87"/>
        <end position="263"/>
    </location>
</feature>
<protein>
    <recommendedName>
        <fullName evidence="1">Reverse transcriptase Ty1/copia-type domain-containing protein</fullName>
    </recommendedName>
</protein>
<dbReference type="Pfam" id="PF07727">
    <property type="entry name" value="RVT_2"/>
    <property type="match status" value="1"/>
</dbReference>
<gene>
    <name evidence="2" type="ORF">O181_081248</name>
</gene>
<dbReference type="InterPro" id="IPR013103">
    <property type="entry name" value="RVT_2"/>
</dbReference>
<accession>A0A9Q3FK84</accession>
<dbReference type="EMBL" id="AVOT02046216">
    <property type="protein sequence ID" value="MBW0541533.1"/>
    <property type="molecule type" value="Genomic_DNA"/>
</dbReference>
<evidence type="ECO:0000313" key="3">
    <source>
        <dbReference type="Proteomes" id="UP000765509"/>
    </source>
</evidence>
<comment type="caution">
    <text evidence="2">The sequence shown here is derived from an EMBL/GenBank/DDBJ whole genome shotgun (WGS) entry which is preliminary data.</text>
</comment>
<organism evidence="2 3">
    <name type="scientific">Austropuccinia psidii MF-1</name>
    <dbReference type="NCBI Taxonomy" id="1389203"/>
    <lineage>
        <taxon>Eukaryota</taxon>
        <taxon>Fungi</taxon>
        <taxon>Dikarya</taxon>
        <taxon>Basidiomycota</taxon>
        <taxon>Pucciniomycotina</taxon>
        <taxon>Pucciniomycetes</taxon>
        <taxon>Pucciniales</taxon>
        <taxon>Sphaerophragmiaceae</taxon>
        <taxon>Austropuccinia</taxon>
    </lineage>
</organism>
<reference evidence="2" key="1">
    <citation type="submission" date="2021-03" db="EMBL/GenBank/DDBJ databases">
        <title>Draft genome sequence of rust myrtle Austropuccinia psidii MF-1, a brazilian biotype.</title>
        <authorList>
            <person name="Quecine M.C."/>
            <person name="Pachon D.M.R."/>
            <person name="Bonatelli M.L."/>
            <person name="Correr F.H."/>
            <person name="Franceschini L.M."/>
            <person name="Leite T.F."/>
            <person name="Margarido G.R.A."/>
            <person name="Almeida C.A."/>
            <person name="Ferrarezi J.A."/>
            <person name="Labate C.A."/>
        </authorList>
    </citation>
    <scope>NUCLEOTIDE SEQUENCE</scope>
    <source>
        <strain evidence="2">MF-1</strain>
    </source>
</reference>
<keyword evidence="3" id="KW-1185">Reference proteome</keyword>